<dbReference type="InterPro" id="IPR001878">
    <property type="entry name" value="Znf_CCHC"/>
</dbReference>
<dbReference type="SUPFAM" id="SSF50630">
    <property type="entry name" value="Acid proteases"/>
    <property type="match status" value="1"/>
</dbReference>
<evidence type="ECO:0000256" key="2">
    <source>
        <dbReference type="PROSITE-ProRule" id="PRU00047"/>
    </source>
</evidence>
<dbReference type="Gene3D" id="2.40.70.10">
    <property type="entry name" value="Acid Proteases"/>
    <property type="match status" value="1"/>
</dbReference>
<proteinExistence type="predicted"/>
<dbReference type="STRING" id="62324.A0A182RZW1"/>
<dbReference type="InterPro" id="IPR018061">
    <property type="entry name" value="Retropepsins"/>
</dbReference>
<dbReference type="GO" id="GO:0008270">
    <property type="term" value="F:zinc ion binding"/>
    <property type="evidence" value="ECO:0007669"/>
    <property type="project" value="UniProtKB-KW"/>
</dbReference>
<dbReference type="Pfam" id="PF00098">
    <property type="entry name" value="zf-CCHC"/>
    <property type="match status" value="3"/>
</dbReference>
<evidence type="ECO:0000259" key="4">
    <source>
        <dbReference type="PROSITE" id="PS50175"/>
    </source>
</evidence>
<dbReference type="InterPro" id="IPR001995">
    <property type="entry name" value="Peptidase_A2_cat"/>
</dbReference>
<accession>A0A182RZW1</accession>
<keyword evidence="2" id="KW-0862">Zinc</keyword>
<dbReference type="PROSITE" id="PS50158">
    <property type="entry name" value="ZF_CCHC"/>
    <property type="match status" value="3"/>
</dbReference>
<feature type="domain" description="CCHC-type" evidence="3">
    <location>
        <begin position="262"/>
        <end position="277"/>
    </location>
</feature>
<feature type="domain" description="CCHC-type" evidence="3">
    <location>
        <begin position="285"/>
        <end position="301"/>
    </location>
</feature>
<protein>
    <submittedName>
        <fullName evidence="5">Uncharacterized protein</fullName>
    </submittedName>
</protein>
<dbReference type="SUPFAM" id="SSF57756">
    <property type="entry name" value="Retrovirus zinc finger-like domains"/>
    <property type="match status" value="2"/>
</dbReference>
<name>A0A182RZW1_ANOFN</name>
<sequence>MERLVEEFTRVGLVRKCEMAGLATSGNKEDLAKRIIDAGITLEAVLEQNPVEDDANATGYLDAEVGSVVDAPKPAIIHTPVQSYSFRDVEDGIEPYGKDLTKDIRAWFEDFEGVAKMALWSEDQMFIMCRRKMVGIAKSFLATEKGVSSYPVLRSKLIKEFEKIIRSGDVHRRLMARRKTHKETMLEYVYEMQRIARDADIDECSLIEYIVDGVTHETRMRASLYRTASLTELKQELLFLERAEAKRTSEKGSTRVESKGQRKCYNCGDVGHEAKKCVKEENPKKCFECGGVGHRAKECESRAKGPKCYACGDRGHVSKNCPKNRNANQNPATANLVFGENCGTVEMRIGQCNFKTLFDTGSEYSILANSAMKTIGSLCLSKSDMVFNGFGGKKTKALGRVETEVCVDGQNYPEMSFYVVPDNCSIYEAILGRDALSKMDAEVTVEGVKLKPRELRKDARIAIEQAQRRYKDQFDKKRKPASGYKLGELVAIKRTQFVAGRKLASEYLGPYEVVQVNRNGRYRVRKVGQGEGPLETTTSDDNVKLWAYALTEEGDDEDQGSDLNQDGRM</sequence>
<dbReference type="InterPro" id="IPR021109">
    <property type="entry name" value="Peptidase_aspartic_dom_sf"/>
</dbReference>
<dbReference type="EnsemblMetazoa" id="AFUN011843-RA">
    <property type="protein sequence ID" value="AFUN011843-PA"/>
    <property type="gene ID" value="AFUN011843"/>
</dbReference>
<dbReference type="VEuPathDB" id="VectorBase:AFUN011843"/>
<dbReference type="GO" id="GO:0004190">
    <property type="term" value="F:aspartic-type endopeptidase activity"/>
    <property type="evidence" value="ECO:0007669"/>
    <property type="project" value="InterPro"/>
</dbReference>
<dbReference type="Gene3D" id="4.10.60.10">
    <property type="entry name" value="Zinc finger, CCHC-type"/>
    <property type="match status" value="2"/>
</dbReference>
<dbReference type="GO" id="GO:0003676">
    <property type="term" value="F:nucleic acid binding"/>
    <property type="evidence" value="ECO:0007669"/>
    <property type="project" value="InterPro"/>
</dbReference>
<keyword evidence="1" id="KW-0378">Hydrolase</keyword>
<dbReference type="PROSITE" id="PS50175">
    <property type="entry name" value="ASP_PROT_RETROV"/>
    <property type="match status" value="1"/>
</dbReference>
<dbReference type="PANTHER" id="PTHR46978:SF1">
    <property type="entry name" value="ZINC KNUCKLE (CCHC-TYPE) FAMILY PROTEIN"/>
    <property type="match status" value="1"/>
</dbReference>
<organism evidence="5">
    <name type="scientific">Anopheles funestus</name>
    <name type="common">African malaria mosquito</name>
    <dbReference type="NCBI Taxonomy" id="62324"/>
    <lineage>
        <taxon>Eukaryota</taxon>
        <taxon>Metazoa</taxon>
        <taxon>Ecdysozoa</taxon>
        <taxon>Arthropoda</taxon>
        <taxon>Hexapoda</taxon>
        <taxon>Insecta</taxon>
        <taxon>Pterygota</taxon>
        <taxon>Neoptera</taxon>
        <taxon>Endopterygota</taxon>
        <taxon>Diptera</taxon>
        <taxon>Nematocera</taxon>
        <taxon>Culicoidea</taxon>
        <taxon>Culicidae</taxon>
        <taxon>Anophelinae</taxon>
        <taxon>Anopheles</taxon>
    </lineage>
</organism>
<evidence type="ECO:0000256" key="1">
    <source>
        <dbReference type="ARBA" id="ARBA00022801"/>
    </source>
</evidence>
<dbReference type="GO" id="GO:0006508">
    <property type="term" value="P:proteolysis"/>
    <property type="evidence" value="ECO:0007669"/>
    <property type="project" value="InterPro"/>
</dbReference>
<dbReference type="Pfam" id="PF00077">
    <property type="entry name" value="RVP"/>
    <property type="match status" value="1"/>
</dbReference>
<keyword evidence="2" id="KW-0863">Zinc-finger</keyword>
<feature type="domain" description="Peptidase A2" evidence="4">
    <location>
        <begin position="354"/>
        <end position="435"/>
    </location>
</feature>
<evidence type="ECO:0000259" key="3">
    <source>
        <dbReference type="PROSITE" id="PS50158"/>
    </source>
</evidence>
<feature type="domain" description="CCHC-type" evidence="3">
    <location>
        <begin position="307"/>
        <end position="323"/>
    </location>
</feature>
<dbReference type="InterPro" id="IPR036875">
    <property type="entry name" value="Znf_CCHC_sf"/>
</dbReference>
<dbReference type="PANTHER" id="PTHR46978">
    <property type="entry name" value="ZINC KNUCKLE (CCHC-TYPE) FAMILY PROTEIN"/>
    <property type="match status" value="1"/>
</dbReference>
<dbReference type="SMART" id="SM00343">
    <property type="entry name" value="ZnF_C2HC"/>
    <property type="match status" value="3"/>
</dbReference>
<dbReference type="AlphaFoldDB" id="A0A182RZW1"/>
<evidence type="ECO:0000313" key="5">
    <source>
        <dbReference type="EnsemblMetazoa" id="AFUN011843-PA"/>
    </source>
</evidence>
<reference evidence="5" key="1">
    <citation type="submission" date="2020-05" db="UniProtKB">
        <authorList>
            <consortium name="EnsemblMetazoa"/>
        </authorList>
    </citation>
    <scope>IDENTIFICATION</scope>
    <source>
        <strain evidence="5">FUMOZ</strain>
    </source>
</reference>
<keyword evidence="2" id="KW-0479">Metal-binding</keyword>
<dbReference type="VEuPathDB" id="VectorBase:AFUN2_007571"/>